<evidence type="ECO:0000313" key="2">
    <source>
        <dbReference type="EMBL" id="CAF3861358.1"/>
    </source>
</evidence>
<name>A0A819F598_9BILA</name>
<dbReference type="AlphaFoldDB" id="A0A819F598"/>
<evidence type="ECO:0000313" key="3">
    <source>
        <dbReference type="EMBL" id="CAF4489941.1"/>
    </source>
</evidence>
<sequence length="102" mass="11893">MQHYLVKLLFTIMIFMCMFHGMIDARRHHSKSGKLHSKYQNHHYSDSHNHEERLDPNRTGIVNKGKVLLSNLIDTLRVKSPLKAYLTLNAPITWLNSTIVLI</sequence>
<reference evidence="2" key="1">
    <citation type="submission" date="2021-02" db="EMBL/GenBank/DDBJ databases">
        <authorList>
            <person name="Nowell W R."/>
        </authorList>
    </citation>
    <scope>NUCLEOTIDE SEQUENCE</scope>
</reference>
<keyword evidence="1" id="KW-0812">Transmembrane</keyword>
<evidence type="ECO:0000256" key="1">
    <source>
        <dbReference type="SAM" id="Phobius"/>
    </source>
</evidence>
<dbReference type="Proteomes" id="UP000663842">
    <property type="component" value="Unassembled WGS sequence"/>
</dbReference>
<proteinExistence type="predicted"/>
<gene>
    <name evidence="3" type="ORF">BYL167_LOCUS35522</name>
    <name evidence="2" type="ORF">UXM345_LOCUS8398</name>
</gene>
<evidence type="ECO:0000313" key="4">
    <source>
        <dbReference type="Proteomes" id="UP000663842"/>
    </source>
</evidence>
<keyword evidence="1" id="KW-0472">Membrane</keyword>
<dbReference type="Proteomes" id="UP000681967">
    <property type="component" value="Unassembled WGS sequence"/>
</dbReference>
<feature type="transmembrane region" description="Helical" evidence="1">
    <location>
        <begin position="6"/>
        <end position="23"/>
    </location>
</feature>
<protein>
    <submittedName>
        <fullName evidence="2">Uncharacterized protein</fullName>
    </submittedName>
</protein>
<accession>A0A819F598</accession>
<keyword evidence="1" id="KW-1133">Transmembrane helix</keyword>
<dbReference type="EMBL" id="CAJOBF010000732">
    <property type="protein sequence ID" value="CAF3861358.1"/>
    <property type="molecule type" value="Genomic_DNA"/>
</dbReference>
<comment type="caution">
    <text evidence="2">The sequence shown here is derived from an EMBL/GenBank/DDBJ whole genome shotgun (WGS) entry which is preliminary data.</text>
</comment>
<dbReference type="EMBL" id="CAJOBH010075021">
    <property type="protein sequence ID" value="CAF4489941.1"/>
    <property type="molecule type" value="Genomic_DNA"/>
</dbReference>
<organism evidence="2 4">
    <name type="scientific">Rotaria magnacalcarata</name>
    <dbReference type="NCBI Taxonomy" id="392030"/>
    <lineage>
        <taxon>Eukaryota</taxon>
        <taxon>Metazoa</taxon>
        <taxon>Spiralia</taxon>
        <taxon>Gnathifera</taxon>
        <taxon>Rotifera</taxon>
        <taxon>Eurotatoria</taxon>
        <taxon>Bdelloidea</taxon>
        <taxon>Philodinida</taxon>
        <taxon>Philodinidae</taxon>
        <taxon>Rotaria</taxon>
    </lineage>
</organism>